<evidence type="ECO:0000313" key="1">
    <source>
        <dbReference type="EMBL" id="AIY65545.1"/>
    </source>
</evidence>
<reference evidence="1 2" key="1">
    <citation type="submission" date="2014-11" db="EMBL/GenBank/DDBJ databases">
        <title>Complete Genome Sequence of Pseudoalteromonas sp. Strain OCN003 Isolated from Kaneohe Bay, Oahu, Hawaii.</title>
        <authorList>
            <person name="Beurmann S."/>
            <person name="Videau P."/>
            <person name="Ushijima B."/>
            <person name="Smith A.M."/>
            <person name="Aeby G.S."/>
            <person name="Callahan S.M."/>
            <person name="Belcaid M."/>
        </authorList>
    </citation>
    <scope>NUCLEOTIDE SEQUENCE [LARGE SCALE GENOMIC DNA]</scope>
    <source>
        <strain evidence="1 2">OCN003</strain>
    </source>
</reference>
<dbReference type="KEGG" id="pseo:OM33_10555"/>
<gene>
    <name evidence="1" type="ORF">OM33_10555</name>
</gene>
<dbReference type="HOGENOM" id="CLU_2344548_0_0_6"/>
<keyword evidence="2" id="KW-1185">Reference proteome</keyword>
<proteinExistence type="predicted"/>
<dbReference type="Proteomes" id="UP000030341">
    <property type="component" value="Chromosome 1"/>
</dbReference>
<accession>A0A0A7EFX0</accession>
<dbReference type="RefSeq" id="WP_038641530.1">
    <property type="nucleotide sequence ID" value="NZ_CP009888.1"/>
</dbReference>
<dbReference type="eggNOG" id="ENOG5033ZAK">
    <property type="taxonomic scope" value="Bacteria"/>
</dbReference>
<protein>
    <submittedName>
        <fullName evidence="1">Uncharacterized protein</fullName>
    </submittedName>
</protein>
<name>A0A0A7EFX0_9GAMM</name>
<dbReference type="EMBL" id="CP009888">
    <property type="protein sequence ID" value="AIY65545.1"/>
    <property type="molecule type" value="Genomic_DNA"/>
</dbReference>
<dbReference type="OrthoDB" id="9874875at2"/>
<sequence>MSKFRLRIYRGPDKTSMAKWLKQDELANWSRYQHFYCDGNESIISLDIGDFWQNMLRNKQPHYEQSLHGQERLLQGKYISHAAVPFYVEVDIQSEAN</sequence>
<evidence type="ECO:0000313" key="2">
    <source>
        <dbReference type="Proteomes" id="UP000030341"/>
    </source>
</evidence>
<dbReference type="AlphaFoldDB" id="A0A0A7EFX0"/>
<organism evidence="1 2">
    <name type="scientific">Pseudoalteromonas piratica</name>
    <dbReference type="NCBI Taxonomy" id="1348114"/>
    <lineage>
        <taxon>Bacteria</taxon>
        <taxon>Pseudomonadati</taxon>
        <taxon>Pseudomonadota</taxon>
        <taxon>Gammaproteobacteria</taxon>
        <taxon>Alteromonadales</taxon>
        <taxon>Pseudoalteromonadaceae</taxon>
        <taxon>Pseudoalteromonas</taxon>
    </lineage>
</organism>